<dbReference type="Proteomes" id="UP000030641">
    <property type="component" value="Unassembled WGS sequence"/>
</dbReference>
<dbReference type="EMBL" id="KL584749">
    <property type="protein sequence ID" value="KER00060.1"/>
    <property type="molecule type" value="Genomic_DNA"/>
</dbReference>
<name>A0A074YV74_AURSE</name>
<organism evidence="1 2">
    <name type="scientific">Aureobasidium subglaciale (strain EXF-2481)</name>
    <name type="common">Aureobasidium pullulans var. subglaciale</name>
    <dbReference type="NCBI Taxonomy" id="1043005"/>
    <lineage>
        <taxon>Eukaryota</taxon>
        <taxon>Fungi</taxon>
        <taxon>Dikarya</taxon>
        <taxon>Ascomycota</taxon>
        <taxon>Pezizomycotina</taxon>
        <taxon>Dothideomycetes</taxon>
        <taxon>Dothideomycetidae</taxon>
        <taxon>Dothideales</taxon>
        <taxon>Saccotheciaceae</taxon>
        <taxon>Aureobasidium</taxon>
    </lineage>
</organism>
<dbReference type="SUPFAM" id="SSF52047">
    <property type="entry name" value="RNI-like"/>
    <property type="match status" value="1"/>
</dbReference>
<accession>A0A074YV74</accession>
<proteinExistence type="predicted"/>
<protein>
    <recommendedName>
        <fullName evidence="3">F-box domain-containing protein</fullName>
    </recommendedName>
</protein>
<evidence type="ECO:0000313" key="2">
    <source>
        <dbReference type="Proteomes" id="UP000030641"/>
    </source>
</evidence>
<keyword evidence="2" id="KW-1185">Reference proteome</keyword>
<dbReference type="InParanoid" id="A0A074YV74"/>
<dbReference type="RefSeq" id="XP_013348520.1">
    <property type="nucleotide sequence ID" value="XM_013493066.1"/>
</dbReference>
<sequence length="514" mass="57740">MNCNASRSHSTFAFDDLPPELRTHVFGCLEGDIPTLYNAVHVNKEWFEGLVDHLWRKPELKALICPSKHSGRRQFYANKIRKIVIDGDDVVCKELLSTLTMPMLEGLRIMGSTPDDGLLCPLLGQCLRSIRFTGWLSAPAVQALSKCTKLSHVTLQETAEVEDYEALMQFLVKHPCLDTVEIAEDILSRRVTPAFDGIVFEVRTNETLARLLKCGCFDNLKLVKDIDEVDLGEILGFIDEPLSPSPNLTRLSVSGHGDFLALALSTATEALQTLEMALPEFYEGSICRQLTRFANLTELRLSLWPEHSLGSVEFMALTSLPNLSVLSIVGRWEDEEPPMLDWLDDDRLGQWITKFPNLRKLALGFISEGLTEYSVSAVGLACRYLERLTIGWEQNPRTWRRFEGITPVVFPKLERLELLNIGDHNTSYWDFVEYDEVLQGALSYIDLILTLAPGLKGIEFPGENYVIGAKSALKMAIEQIIGIPNEYEDVKLSTALAKFREEHYGAGTVEKCLA</sequence>
<dbReference type="Gene3D" id="3.80.10.10">
    <property type="entry name" value="Ribonuclease Inhibitor"/>
    <property type="match status" value="1"/>
</dbReference>
<evidence type="ECO:0000313" key="1">
    <source>
        <dbReference type="EMBL" id="KER00060.1"/>
    </source>
</evidence>
<dbReference type="AlphaFoldDB" id="A0A074YV74"/>
<evidence type="ECO:0008006" key="3">
    <source>
        <dbReference type="Google" id="ProtNLM"/>
    </source>
</evidence>
<dbReference type="InterPro" id="IPR032675">
    <property type="entry name" value="LRR_dom_sf"/>
</dbReference>
<dbReference type="HOGENOM" id="CLU_462292_0_0_1"/>
<dbReference type="OrthoDB" id="3880672at2759"/>
<reference evidence="1 2" key="1">
    <citation type="journal article" date="2014" name="BMC Genomics">
        <title>Genome sequencing of four Aureobasidium pullulans varieties: biotechnological potential, stress tolerance, and description of new species.</title>
        <authorList>
            <person name="Gostin Ar C."/>
            <person name="Ohm R.A."/>
            <person name="Kogej T."/>
            <person name="Sonjak S."/>
            <person name="Turk M."/>
            <person name="Zajc J."/>
            <person name="Zalar P."/>
            <person name="Grube M."/>
            <person name="Sun H."/>
            <person name="Han J."/>
            <person name="Sharma A."/>
            <person name="Chiniquy J."/>
            <person name="Ngan C.Y."/>
            <person name="Lipzen A."/>
            <person name="Barry K."/>
            <person name="Grigoriev I.V."/>
            <person name="Gunde-Cimerman N."/>
        </authorList>
    </citation>
    <scope>NUCLEOTIDE SEQUENCE [LARGE SCALE GENOMIC DNA]</scope>
    <source>
        <strain evidence="1 2">EXF-2481</strain>
    </source>
</reference>
<gene>
    <name evidence="1" type="ORF">AUEXF2481DRAFT_24</name>
</gene>
<dbReference type="GeneID" id="25362736"/>